<organism evidence="1 2">
    <name type="scientific">Dechloromonas denitrificans</name>
    <dbReference type="NCBI Taxonomy" id="281362"/>
    <lineage>
        <taxon>Bacteria</taxon>
        <taxon>Pseudomonadati</taxon>
        <taxon>Pseudomonadota</taxon>
        <taxon>Betaproteobacteria</taxon>
        <taxon>Rhodocyclales</taxon>
        <taxon>Azonexaceae</taxon>
        <taxon>Dechloromonas</taxon>
    </lineage>
</organism>
<protein>
    <submittedName>
        <fullName evidence="1">Uncharacterized protein</fullName>
    </submittedName>
</protein>
<proteinExistence type="predicted"/>
<dbReference type="RefSeq" id="WP_066882793.1">
    <property type="nucleotide sequence ID" value="NZ_LODL01000019.1"/>
</dbReference>
<keyword evidence="2" id="KW-1185">Reference proteome</keyword>
<reference evidence="1 2" key="1">
    <citation type="submission" date="2015-12" db="EMBL/GenBank/DDBJ databases">
        <title>Nitrous oxide reduction kinetics distinguish bacteria harboring typical versus atypical NosZ.</title>
        <authorList>
            <person name="Yoon S."/>
            <person name="Nissen S."/>
            <person name="Park D."/>
            <person name="Sanford R.A."/>
            <person name="Loeffler F.E."/>
        </authorList>
    </citation>
    <scope>NUCLEOTIDE SEQUENCE [LARGE SCALE GENOMIC DNA]</scope>
    <source>
        <strain evidence="1 2">ATCC BAA-841</strain>
    </source>
</reference>
<accession>A0A133XJ68</accession>
<sequence>MGVVFAKTPKGHDEITSKAGGLTPRVRRVLIFVDGRRSVDDLRGMLQSDDLQHTLGMLEEAGYIEVSSVSDANGQSRTPQLPLPAITAFSELPASADPLRLQQARNFMVNTLNTFVGSLGASSLLDRIDQAEGHAGLRALYDEWYHSMVMSREGKREAEALRGKLLQVL</sequence>
<dbReference type="EMBL" id="LODL01000019">
    <property type="protein sequence ID" value="KXB30992.1"/>
    <property type="molecule type" value="Genomic_DNA"/>
</dbReference>
<evidence type="ECO:0000313" key="1">
    <source>
        <dbReference type="EMBL" id="KXB30992.1"/>
    </source>
</evidence>
<name>A0A133XJ68_9RHOO</name>
<gene>
    <name evidence="1" type="ORF">AT959_09815</name>
</gene>
<dbReference type="AlphaFoldDB" id="A0A133XJ68"/>
<evidence type="ECO:0000313" key="2">
    <source>
        <dbReference type="Proteomes" id="UP000070186"/>
    </source>
</evidence>
<comment type="caution">
    <text evidence="1">The sequence shown here is derived from an EMBL/GenBank/DDBJ whole genome shotgun (WGS) entry which is preliminary data.</text>
</comment>
<dbReference type="Proteomes" id="UP000070186">
    <property type="component" value="Unassembled WGS sequence"/>
</dbReference>